<sequence>MNGNAPLYEFNNTYLPYRSKPLKVKIPNVCWGLLLFAQGNHEFSEFTHGRVVAFTTQPPVVDFDLKLFFEVHYDFDGIQFITAEVFLGAEASQFIHGIVQHHFGVDNTLDAAFVFITDIQVQIVSGVLNQVAHYINISRFVSHIHFLKVKAGCPAN</sequence>
<organism evidence="1">
    <name type="scientific">Salmonella phage vB_STmST313_KE31</name>
    <dbReference type="NCBI Taxonomy" id="3161181"/>
    <lineage>
        <taxon>Viruses</taxon>
        <taxon>Duplodnaviria</taxon>
        <taxon>Heunggongvirae</taxon>
        <taxon>Uroviricota</taxon>
        <taxon>Caudoviricetes</taxon>
        <taxon>Pantevenvirales</taxon>
        <taxon>Ackermannviridae</taxon>
        <taxon>Cvivirinae</taxon>
        <taxon>Kuttervirus</taxon>
    </lineage>
</organism>
<protein>
    <recommendedName>
        <fullName evidence="2">Tail fiber protein</fullName>
    </recommendedName>
</protein>
<evidence type="ECO:0008006" key="2">
    <source>
        <dbReference type="Google" id="ProtNLM"/>
    </source>
</evidence>
<gene>
    <name evidence="1" type="ORF">DSCPLJFW_CDS0143</name>
</gene>
<dbReference type="EMBL" id="PP856729">
    <property type="protein sequence ID" value="XCH41793.1"/>
    <property type="molecule type" value="Genomic_DNA"/>
</dbReference>
<name>A0AAU8GM48_9CAUD</name>
<accession>A0AAU8GM48</accession>
<proteinExistence type="predicted"/>
<reference evidence="1" key="1">
    <citation type="submission" date="2024-05" db="EMBL/GenBank/DDBJ databases">
        <authorList>
            <person name="Mugo M.M."/>
            <person name="Musyoki A.M."/>
            <person name="Makumi A.M."/>
            <person name="Mutai I."/>
            <person name="Drechsel O."/>
            <person name="Kering K.K."/>
            <person name="Muturi P."/>
            <person name="Mbae C.K."/>
            <person name="Kariuki S.M."/>
        </authorList>
    </citation>
    <scope>NUCLEOTIDE SEQUENCE</scope>
</reference>
<evidence type="ECO:0000313" key="1">
    <source>
        <dbReference type="EMBL" id="XCH41793.1"/>
    </source>
</evidence>